<evidence type="ECO:0000256" key="1">
    <source>
        <dbReference type="SAM" id="Phobius"/>
    </source>
</evidence>
<keyword evidence="1" id="KW-1133">Transmembrane helix</keyword>
<proteinExistence type="predicted"/>
<gene>
    <name evidence="2" type="ORF">DUNSADRAFT_6185</name>
</gene>
<comment type="caution">
    <text evidence="2">The sequence shown here is derived from an EMBL/GenBank/DDBJ whole genome shotgun (WGS) entry which is preliminary data.</text>
</comment>
<accession>A0ABQ7GNU6</accession>
<sequence>MQARHSFKAPKYQVSNRHTVFGSCRGLRYWSNFAGARGGSAHIARANNSDEESGLITPQVRDNAIIWGSAIGLTSLAALCGTVWREPLLDFVYDQSISDGGEALGIGDATGGLLWALSLYFASPLQLLLLFFGFFETERPSDGVLRLLGVASGQPVDAIDYEVPLAIRVVTVLGFVAAGLGIAALFRAGLGDATWSTSSGLGACIAAGVYEVGRPKRLSVQDAQLLESQWQDFAAFASQKLQKSGRCHESEIFKQFRRSYAKYRSEEAISDDVLRDMVRNFHPDVDRTPKGFFKNLSLIPSVDAFGEPVGGTASPSSANRSSIG</sequence>
<name>A0ABQ7GNU6_DUNSA</name>
<protein>
    <submittedName>
        <fullName evidence="2">Uncharacterized protein</fullName>
    </submittedName>
</protein>
<organism evidence="2 3">
    <name type="scientific">Dunaliella salina</name>
    <name type="common">Green alga</name>
    <name type="synonym">Protococcus salinus</name>
    <dbReference type="NCBI Taxonomy" id="3046"/>
    <lineage>
        <taxon>Eukaryota</taxon>
        <taxon>Viridiplantae</taxon>
        <taxon>Chlorophyta</taxon>
        <taxon>core chlorophytes</taxon>
        <taxon>Chlorophyceae</taxon>
        <taxon>CS clade</taxon>
        <taxon>Chlamydomonadales</taxon>
        <taxon>Dunaliellaceae</taxon>
        <taxon>Dunaliella</taxon>
    </lineage>
</organism>
<keyword evidence="3" id="KW-1185">Reference proteome</keyword>
<feature type="transmembrane region" description="Helical" evidence="1">
    <location>
        <begin position="165"/>
        <end position="186"/>
    </location>
</feature>
<evidence type="ECO:0000313" key="3">
    <source>
        <dbReference type="Proteomes" id="UP000815325"/>
    </source>
</evidence>
<feature type="transmembrane region" description="Helical" evidence="1">
    <location>
        <begin position="113"/>
        <end position="135"/>
    </location>
</feature>
<keyword evidence="1" id="KW-0472">Membrane</keyword>
<reference evidence="2" key="1">
    <citation type="submission" date="2017-08" db="EMBL/GenBank/DDBJ databases">
        <authorList>
            <person name="Polle J.E."/>
            <person name="Barry K."/>
            <person name="Cushman J."/>
            <person name="Schmutz J."/>
            <person name="Tran D."/>
            <person name="Hathwaick L.T."/>
            <person name="Yim W.C."/>
            <person name="Jenkins J."/>
            <person name="Mckie-Krisberg Z.M."/>
            <person name="Prochnik S."/>
            <person name="Lindquist E."/>
            <person name="Dockter R.B."/>
            <person name="Adam C."/>
            <person name="Molina H."/>
            <person name="Bunkerborg J."/>
            <person name="Jin E."/>
            <person name="Buchheim M."/>
            <person name="Magnuson J."/>
        </authorList>
    </citation>
    <scope>NUCLEOTIDE SEQUENCE</scope>
    <source>
        <strain evidence="2">CCAP 19/18</strain>
    </source>
</reference>
<dbReference type="Proteomes" id="UP000815325">
    <property type="component" value="Unassembled WGS sequence"/>
</dbReference>
<evidence type="ECO:0000313" key="2">
    <source>
        <dbReference type="EMBL" id="KAF5836277.1"/>
    </source>
</evidence>
<keyword evidence="1" id="KW-0812">Transmembrane</keyword>
<dbReference type="EMBL" id="MU069667">
    <property type="protein sequence ID" value="KAF5836277.1"/>
    <property type="molecule type" value="Genomic_DNA"/>
</dbReference>